<gene>
    <name evidence="3" type="ORF">DLAC_07697</name>
</gene>
<dbReference type="EMBL" id="LODT01000035">
    <property type="protein sequence ID" value="KYQ90829.1"/>
    <property type="molecule type" value="Genomic_DNA"/>
</dbReference>
<evidence type="ECO:0000313" key="3">
    <source>
        <dbReference type="EMBL" id="KYQ90829.1"/>
    </source>
</evidence>
<dbReference type="OMA" id="CASELCK"/>
<dbReference type="InParanoid" id="A0A151ZA53"/>
<organism evidence="3 4">
    <name type="scientific">Tieghemostelium lacteum</name>
    <name type="common">Slime mold</name>
    <name type="synonym">Dictyostelium lacteum</name>
    <dbReference type="NCBI Taxonomy" id="361077"/>
    <lineage>
        <taxon>Eukaryota</taxon>
        <taxon>Amoebozoa</taxon>
        <taxon>Evosea</taxon>
        <taxon>Eumycetozoa</taxon>
        <taxon>Dictyostelia</taxon>
        <taxon>Dictyosteliales</taxon>
        <taxon>Raperosteliaceae</taxon>
        <taxon>Tieghemostelium</taxon>
    </lineage>
</organism>
<sequence length="387" mass="41684">MKLLNFSFKLALVMYLFIFCNMTVMVLGDLCYDCVSNGQSCGTDTATYNNVCPGNSQCSTSGNCTALAGKDQSCQQDSDCLPYLSCVETTSGGPKFCRVLHYLSNGKVCNTNSECIGPNPVIGAGSQCVDGHCQDMSIYGCYYDYQCLYSQYCDVSTKDCAPTAGIGATCYSNNNCLSGLCDTRNTVQKCVYKNQGQVDSYCAGVGWCDFTQNLTCINNMCSIYTPTVLPTQDCTESTGVCQSGQYCDCDSKRCKFSMTPTTIQCANSSYELDNCVSTYMCIKLPQLSSKTCWMANCGRQYCQYLKNCNQGICNREYNQLSCNTYIGGGGSNVGGSSSSQTTNPTSSSSSQSTTSTTSSNNNPSSSIQLLPSISLSLLLISIINIVF</sequence>
<evidence type="ECO:0008006" key="5">
    <source>
        <dbReference type="Google" id="ProtNLM"/>
    </source>
</evidence>
<reference evidence="3 4" key="1">
    <citation type="submission" date="2015-12" db="EMBL/GenBank/DDBJ databases">
        <title>Dictyostelia acquired genes for synthesis and detection of signals that induce cell-type specialization by lateral gene transfer from prokaryotes.</title>
        <authorList>
            <person name="Gloeckner G."/>
            <person name="Schaap P."/>
        </authorList>
    </citation>
    <scope>NUCLEOTIDE SEQUENCE [LARGE SCALE GENOMIC DNA]</scope>
    <source>
        <strain evidence="3 4">TK</strain>
    </source>
</reference>
<dbReference type="Proteomes" id="UP000076078">
    <property type="component" value="Unassembled WGS sequence"/>
</dbReference>
<feature type="region of interest" description="Disordered" evidence="1">
    <location>
        <begin position="333"/>
        <end position="366"/>
    </location>
</feature>
<comment type="caution">
    <text evidence="3">The sequence shown here is derived from an EMBL/GenBank/DDBJ whole genome shotgun (WGS) entry which is preliminary data.</text>
</comment>
<protein>
    <recommendedName>
        <fullName evidence="5">Paramecium surface antigen repeat-containing protein</fullName>
    </recommendedName>
</protein>
<feature type="compositionally biased region" description="Low complexity" evidence="1">
    <location>
        <begin position="334"/>
        <end position="366"/>
    </location>
</feature>
<dbReference type="PANTHER" id="PTHR33459:SF7">
    <property type="entry name" value="DD-GDCA PROTEIN"/>
    <property type="match status" value="1"/>
</dbReference>
<evidence type="ECO:0000256" key="2">
    <source>
        <dbReference type="SAM" id="SignalP"/>
    </source>
</evidence>
<proteinExistence type="predicted"/>
<keyword evidence="2" id="KW-0732">Signal</keyword>
<accession>A0A151ZA53</accession>
<dbReference type="InterPro" id="IPR052326">
    <property type="entry name" value="Diff-Dev_Assoc_Protein"/>
</dbReference>
<feature type="signal peptide" evidence="2">
    <location>
        <begin position="1"/>
        <end position="28"/>
    </location>
</feature>
<name>A0A151ZA53_TIELA</name>
<keyword evidence="4" id="KW-1185">Reference proteome</keyword>
<dbReference type="AlphaFoldDB" id="A0A151ZA53"/>
<evidence type="ECO:0000313" key="4">
    <source>
        <dbReference type="Proteomes" id="UP000076078"/>
    </source>
</evidence>
<evidence type="ECO:0000256" key="1">
    <source>
        <dbReference type="SAM" id="MobiDB-lite"/>
    </source>
</evidence>
<feature type="chain" id="PRO_5007593030" description="Paramecium surface antigen repeat-containing protein" evidence="2">
    <location>
        <begin position="29"/>
        <end position="387"/>
    </location>
</feature>
<dbReference type="PANTHER" id="PTHR33459">
    <property type="entry name" value="DD-GDCA PROTEIN"/>
    <property type="match status" value="1"/>
</dbReference>